<accession>A0AAU7DKP4</accession>
<feature type="domain" description="Calcineurin-like phosphoesterase" evidence="1">
    <location>
        <begin position="71"/>
        <end position="259"/>
    </location>
</feature>
<dbReference type="AlphaFoldDB" id="A0AAU7DKP4"/>
<dbReference type="SUPFAM" id="SSF56300">
    <property type="entry name" value="Metallo-dependent phosphatases"/>
    <property type="match status" value="1"/>
</dbReference>
<dbReference type="InterPro" id="IPR006311">
    <property type="entry name" value="TAT_signal"/>
</dbReference>
<sequence length="336" mass="36893">MNEFEREQIRNKTTKVNSVSEEVGSDGIDRRGFLKCMAWAGTGLVWTFAAGVPTSRAFGEPIKPSAQSDFTFVQISDSHIGFNKPANTDVTATLQAALKKIDQAPGSPDFLIHTGDLTHSSKPAEFDTLDQLLSPRRQVFYVPGEHDTSVDDGKMYLERYGKGTKGNGWYSFDHKGVHFIGLVNVVQLEGMGKLGPTQLDWLKKDLQSLRSSMPIVIFAHIPLWAVYPEWGWGTSDSEQAFAMLKRFGSVTVLNGHIHQVMQKVEGNVMFHTAMSTAFPQPAPGAAPSPGPMKVSADRLQSVLGITNVNFIAQRRELAIVDATLSGMTGQYRESGF</sequence>
<dbReference type="InterPro" id="IPR051918">
    <property type="entry name" value="STPP_CPPED1"/>
</dbReference>
<dbReference type="InterPro" id="IPR004843">
    <property type="entry name" value="Calcineurin-like_PHP"/>
</dbReference>
<dbReference type="Gene3D" id="3.60.21.10">
    <property type="match status" value="1"/>
</dbReference>
<evidence type="ECO:0000313" key="2">
    <source>
        <dbReference type="EMBL" id="XBH17901.1"/>
    </source>
</evidence>
<proteinExistence type="predicted"/>
<gene>
    <name evidence="2" type="ORF">P8935_00885</name>
</gene>
<organism evidence="2">
    <name type="scientific">Telmatobacter sp. DSM 110680</name>
    <dbReference type="NCBI Taxonomy" id="3036704"/>
    <lineage>
        <taxon>Bacteria</taxon>
        <taxon>Pseudomonadati</taxon>
        <taxon>Acidobacteriota</taxon>
        <taxon>Terriglobia</taxon>
        <taxon>Terriglobales</taxon>
        <taxon>Acidobacteriaceae</taxon>
        <taxon>Telmatobacter</taxon>
    </lineage>
</organism>
<dbReference type="EMBL" id="CP121196">
    <property type="protein sequence ID" value="XBH17901.1"/>
    <property type="molecule type" value="Genomic_DNA"/>
</dbReference>
<name>A0AAU7DKP4_9BACT</name>
<dbReference type="RefSeq" id="WP_348263126.1">
    <property type="nucleotide sequence ID" value="NZ_CP121196.1"/>
</dbReference>
<dbReference type="PROSITE" id="PS51318">
    <property type="entry name" value="TAT"/>
    <property type="match status" value="1"/>
</dbReference>
<protein>
    <submittedName>
        <fullName evidence="2">Metallophosphoesterase</fullName>
    </submittedName>
</protein>
<reference evidence="2" key="1">
    <citation type="submission" date="2023-03" db="EMBL/GenBank/DDBJ databases">
        <title>Edaphobacter sp.</title>
        <authorList>
            <person name="Huber K.J."/>
            <person name="Papendorf J."/>
            <person name="Pilke C."/>
            <person name="Bunk B."/>
            <person name="Sproeer C."/>
            <person name="Pester M."/>
        </authorList>
    </citation>
    <scope>NUCLEOTIDE SEQUENCE</scope>
    <source>
        <strain evidence="2">DSM 110680</strain>
    </source>
</reference>
<evidence type="ECO:0000259" key="1">
    <source>
        <dbReference type="Pfam" id="PF00149"/>
    </source>
</evidence>
<dbReference type="PANTHER" id="PTHR43143">
    <property type="entry name" value="METALLOPHOSPHOESTERASE, CALCINEURIN SUPERFAMILY"/>
    <property type="match status" value="1"/>
</dbReference>
<dbReference type="PANTHER" id="PTHR43143:SF6">
    <property type="entry name" value="BLL3016 PROTEIN"/>
    <property type="match status" value="1"/>
</dbReference>
<dbReference type="InterPro" id="IPR029052">
    <property type="entry name" value="Metallo-depent_PP-like"/>
</dbReference>
<dbReference type="Pfam" id="PF00149">
    <property type="entry name" value="Metallophos"/>
    <property type="match status" value="1"/>
</dbReference>
<dbReference type="GO" id="GO:0016787">
    <property type="term" value="F:hydrolase activity"/>
    <property type="evidence" value="ECO:0007669"/>
    <property type="project" value="InterPro"/>
</dbReference>